<dbReference type="EMBL" id="LSZW01000022">
    <property type="protein sequence ID" value="KXK66906.1"/>
    <property type="molecule type" value="Genomic_DNA"/>
</dbReference>
<dbReference type="AlphaFoldDB" id="A0A136Q8J7"/>
<accession>A0A136Q8J7</accession>
<comment type="caution">
    <text evidence="1">The sequence shown here is derived from an EMBL/GenBank/DDBJ whole genome shotgun (WGS) entry which is preliminary data.</text>
</comment>
<evidence type="ECO:0000313" key="2">
    <source>
        <dbReference type="Proteomes" id="UP000070366"/>
    </source>
</evidence>
<organism evidence="1 2">
    <name type="scientific">Christensenella minuta</name>
    <dbReference type="NCBI Taxonomy" id="626937"/>
    <lineage>
        <taxon>Bacteria</taxon>
        <taxon>Bacillati</taxon>
        <taxon>Bacillota</taxon>
        <taxon>Clostridia</taxon>
        <taxon>Christensenellales</taxon>
        <taxon>Christensenellaceae</taxon>
        <taxon>Christensenella</taxon>
    </lineage>
</organism>
<keyword evidence="2" id="KW-1185">Reference proteome</keyword>
<reference evidence="1 2" key="1">
    <citation type="submission" date="2016-02" db="EMBL/GenBank/DDBJ databases">
        <authorList>
            <person name="Wen L."/>
            <person name="He K."/>
            <person name="Yang H."/>
        </authorList>
    </citation>
    <scope>NUCLEOTIDE SEQUENCE [LARGE SCALE GENOMIC DNA]</scope>
    <source>
        <strain evidence="1 2">DSM 22607</strain>
    </source>
</reference>
<gene>
    <name evidence="1" type="ORF">HMPREF3293_00210</name>
</gene>
<protein>
    <submittedName>
        <fullName evidence="1">Uncharacterized protein</fullName>
    </submittedName>
</protein>
<proteinExistence type="predicted"/>
<sequence length="49" mass="5982">MDIISSRARYDHFDTPPCDGIYFTKKRRQLQYHNEIRIIKKKERRNTAA</sequence>
<evidence type="ECO:0000313" key="1">
    <source>
        <dbReference type="EMBL" id="KXK66906.1"/>
    </source>
</evidence>
<name>A0A136Q8J7_9FIRM</name>
<dbReference type="STRING" id="626937.HMPREF3293_00210"/>
<dbReference type="Proteomes" id="UP000070366">
    <property type="component" value="Unassembled WGS sequence"/>
</dbReference>